<reference evidence="1 2" key="1">
    <citation type="submission" date="2021-06" db="EMBL/GenBank/DDBJ databases">
        <title>Caerostris extrusa draft genome.</title>
        <authorList>
            <person name="Kono N."/>
            <person name="Arakawa K."/>
        </authorList>
    </citation>
    <scope>NUCLEOTIDE SEQUENCE [LARGE SCALE GENOMIC DNA]</scope>
</reference>
<dbReference type="EMBL" id="BPLR01019464">
    <property type="protein sequence ID" value="GIX68143.1"/>
    <property type="molecule type" value="Genomic_DNA"/>
</dbReference>
<protein>
    <submittedName>
        <fullName evidence="1">Uncharacterized protein</fullName>
    </submittedName>
</protein>
<dbReference type="Proteomes" id="UP001054945">
    <property type="component" value="Unassembled WGS sequence"/>
</dbReference>
<sequence>MLHFHRPLNIVPTRVLRFRVPGKLPPPKPVHRDSIRGHYKLSFAASLFTAAKSLVSFAVVKLFAQSVTVLLVCVHGL</sequence>
<gene>
    <name evidence="1" type="ORF">CEXT_151361</name>
</gene>
<comment type="caution">
    <text evidence="1">The sequence shown here is derived from an EMBL/GenBank/DDBJ whole genome shotgun (WGS) entry which is preliminary data.</text>
</comment>
<proteinExistence type="predicted"/>
<name>A0AAV4M6Y6_CAEEX</name>
<evidence type="ECO:0000313" key="2">
    <source>
        <dbReference type="Proteomes" id="UP001054945"/>
    </source>
</evidence>
<evidence type="ECO:0000313" key="1">
    <source>
        <dbReference type="EMBL" id="GIX68143.1"/>
    </source>
</evidence>
<accession>A0AAV4M6Y6</accession>
<dbReference type="AlphaFoldDB" id="A0AAV4M6Y6"/>
<keyword evidence="2" id="KW-1185">Reference proteome</keyword>
<organism evidence="1 2">
    <name type="scientific">Caerostris extrusa</name>
    <name type="common">Bark spider</name>
    <name type="synonym">Caerostris bankana</name>
    <dbReference type="NCBI Taxonomy" id="172846"/>
    <lineage>
        <taxon>Eukaryota</taxon>
        <taxon>Metazoa</taxon>
        <taxon>Ecdysozoa</taxon>
        <taxon>Arthropoda</taxon>
        <taxon>Chelicerata</taxon>
        <taxon>Arachnida</taxon>
        <taxon>Araneae</taxon>
        <taxon>Araneomorphae</taxon>
        <taxon>Entelegynae</taxon>
        <taxon>Araneoidea</taxon>
        <taxon>Araneidae</taxon>
        <taxon>Caerostris</taxon>
    </lineage>
</organism>